<comment type="caution">
    <text evidence="10">The sequence shown here is derived from an EMBL/GenBank/DDBJ whole genome shotgun (WGS) entry which is preliminary data.</text>
</comment>
<dbReference type="PANTHER" id="PTHR32243:SF18">
    <property type="entry name" value="INNER MEMBRANE ABC TRANSPORTER PERMEASE PROTEIN YCJP"/>
    <property type="match status" value="1"/>
</dbReference>
<dbReference type="InterPro" id="IPR035906">
    <property type="entry name" value="MetI-like_sf"/>
</dbReference>
<keyword evidence="3" id="KW-1003">Cell membrane</keyword>
<keyword evidence="2 7" id="KW-0813">Transport</keyword>
<dbReference type="Gene3D" id="1.10.3720.10">
    <property type="entry name" value="MetI-like"/>
    <property type="match status" value="1"/>
</dbReference>
<protein>
    <submittedName>
        <fullName evidence="10">Carbohydrate ABC transporter permease</fullName>
    </submittedName>
</protein>
<evidence type="ECO:0000256" key="2">
    <source>
        <dbReference type="ARBA" id="ARBA00022448"/>
    </source>
</evidence>
<name>A0A9X1STT3_9ACTN</name>
<feature type="region of interest" description="Disordered" evidence="8">
    <location>
        <begin position="1"/>
        <end position="28"/>
    </location>
</feature>
<evidence type="ECO:0000256" key="7">
    <source>
        <dbReference type="RuleBase" id="RU363032"/>
    </source>
</evidence>
<dbReference type="InterPro" id="IPR050901">
    <property type="entry name" value="BP-dep_ABC_trans_perm"/>
</dbReference>
<dbReference type="GO" id="GO:0005886">
    <property type="term" value="C:plasma membrane"/>
    <property type="evidence" value="ECO:0007669"/>
    <property type="project" value="UniProtKB-SubCell"/>
</dbReference>
<proteinExistence type="inferred from homology"/>
<gene>
    <name evidence="10" type="ORF">LR394_12205</name>
</gene>
<evidence type="ECO:0000256" key="1">
    <source>
        <dbReference type="ARBA" id="ARBA00004651"/>
    </source>
</evidence>
<feature type="transmembrane region" description="Helical" evidence="7">
    <location>
        <begin position="161"/>
        <end position="180"/>
    </location>
</feature>
<dbReference type="Pfam" id="PF00528">
    <property type="entry name" value="BPD_transp_1"/>
    <property type="match status" value="1"/>
</dbReference>
<evidence type="ECO:0000256" key="6">
    <source>
        <dbReference type="ARBA" id="ARBA00023136"/>
    </source>
</evidence>
<feature type="transmembrane region" description="Helical" evidence="7">
    <location>
        <begin position="97"/>
        <end position="117"/>
    </location>
</feature>
<comment type="similarity">
    <text evidence="7">Belongs to the binding-protein-dependent transport system permease family.</text>
</comment>
<feature type="transmembrane region" description="Helical" evidence="7">
    <location>
        <begin position="264"/>
        <end position="285"/>
    </location>
</feature>
<keyword evidence="4 7" id="KW-0812">Transmembrane</keyword>
<dbReference type="EMBL" id="JAJOMB010000005">
    <property type="protein sequence ID" value="MCD5311666.1"/>
    <property type="molecule type" value="Genomic_DNA"/>
</dbReference>
<feature type="transmembrane region" description="Helical" evidence="7">
    <location>
        <begin position="129"/>
        <end position="149"/>
    </location>
</feature>
<keyword evidence="5 7" id="KW-1133">Transmembrane helix</keyword>
<sequence>MSLTSPPKVSQPPQAPTTSPIKQTKRRRPGDLAANLAAVVVVIIAMFPVYWMINTSFQRGVDIQSDTPNFLPWNATLGNYRKAFEQGDFLSALRNSLTVTLITVVVAIVFALLAAVAVSRFRFRGRTTFIVAVLVVQMIPAEAMVISLFKVLDGWQLVNTVLGLTLVYLVVVLPFTIWTLRGFVAGVPLELEEAAMVDGCSRFQAFTKVTFPLMAPGLVATGTFAFIQAWNEFTFALVLMNKPANQTLPVWLQTFNEGAKGTDWGGVMAGSTLMAIPVIVFFMIVQGRMTEGLVAGAVKG</sequence>
<evidence type="ECO:0000256" key="3">
    <source>
        <dbReference type="ARBA" id="ARBA00022475"/>
    </source>
</evidence>
<keyword evidence="6 7" id="KW-0472">Membrane</keyword>
<feature type="domain" description="ABC transmembrane type-1" evidence="9">
    <location>
        <begin position="93"/>
        <end position="285"/>
    </location>
</feature>
<dbReference type="AlphaFoldDB" id="A0A9X1STT3"/>
<feature type="transmembrane region" description="Helical" evidence="7">
    <location>
        <begin position="211"/>
        <end position="230"/>
    </location>
</feature>
<evidence type="ECO:0000256" key="5">
    <source>
        <dbReference type="ARBA" id="ARBA00022989"/>
    </source>
</evidence>
<dbReference type="GO" id="GO:0055085">
    <property type="term" value="P:transmembrane transport"/>
    <property type="evidence" value="ECO:0007669"/>
    <property type="project" value="InterPro"/>
</dbReference>
<evidence type="ECO:0000313" key="10">
    <source>
        <dbReference type="EMBL" id="MCD5311666.1"/>
    </source>
</evidence>
<accession>A0A9X1STT3</accession>
<dbReference type="PANTHER" id="PTHR32243">
    <property type="entry name" value="MALTOSE TRANSPORT SYSTEM PERMEASE-RELATED"/>
    <property type="match status" value="1"/>
</dbReference>
<dbReference type="PROSITE" id="PS50928">
    <property type="entry name" value="ABC_TM1"/>
    <property type="match status" value="1"/>
</dbReference>
<reference evidence="10" key="1">
    <citation type="submission" date="2021-11" db="EMBL/GenBank/DDBJ databases">
        <title>Streptomyces corallinus and Kineosporia corallina sp. nov., two new coral-derived marine actinobacteria.</title>
        <authorList>
            <person name="Buangrab K."/>
            <person name="Sutthacheep M."/>
            <person name="Yeemin T."/>
            <person name="Harunari E."/>
            <person name="Igarashi Y."/>
            <person name="Sripreechasak P."/>
            <person name="Kanchanasin P."/>
            <person name="Tanasupawat S."/>
            <person name="Phongsopitanun W."/>
        </authorList>
    </citation>
    <scope>NUCLEOTIDE SEQUENCE</scope>
    <source>
        <strain evidence="10">JCM 31032</strain>
    </source>
</reference>
<dbReference type="Proteomes" id="UP001138997">
    <property type="component" value="Unassembled WGS sequence"/>
</dbReference>
<evidence type="ECO:0000256" key="4">
    <source>
        <dbReference type="ARBA" id="ARBA00022692"/>
    </source>
</evidence>
<dbReference type="CDD" id="cd06261">
    <property type="entry name" value="TM_PBP2"/>
    <property type="match status" value="1"/>
</dbReference>
<evidence type="ECO:0000256" key="8">
    <source>
        <dbReference type="SAM" id="MobiDB-lite"/>
    </source>
</evidence>
<dbReference type="SUPFAM" id="SSF161098">
    <property type="entry name" value="MetI-like"/>
    <property type="match status" value="1"/>
</dbReference>
<evidence type="ECO:0000313" key="11">
    <source>
        <dbReference type="Proteomes" id="UP001138997"/>
    </source>
</evidence>
<evidence type="ECO:0000259" key="9">
    <source>
        <dbReference type="PROSITE" id="PS50928"/>
    </source>
</evidence>
<comment type="subcellular location">
    <subcellularLocation>
        <location evidence="1 7">Cell membrane</location>
        <topology evidence="1 7">Multi-pass membrane protein</topology>
    </subcellularLocation>
</comment>
<feature type="transmembrane region" description="Helical" evidence="7">
    <location>
        <begin position="32"/>
        <end position="53"/>
    </location>
</feature>
<dbReference type="InterPro" id="IPR000515">
    <property type="entry name" value="MetI-like"/>
</dbReference>
<organism evidence="10 11">
    <name type="scientific">Kineosporia babensis</name>
    <dbReference type="NCBI Taxonomy" id="499548"/>
    <lineage>
        <taxon>Bacteria</taxon>
        <taxon>Bacillati</taxon>
        <taxon>Actinomycetota</taxon>
        <taxon>Actinomycetes</taxon>
        <taxon>Kineosporiales</taxon>
        <taxon>Kineosporiaceae</taxon>
        <taxon>Kineosporia</taxon>
    </lineage>
</organism>
<dbReference type="RefSeq" id="WP_231441086.1">
    <property type="nucleotide sequence ID" value="NZ_JAJOMB010000005.1"/>
</dbReference>
<keyword evidence="11" id="KW-1185">Reference proteome</keyword>